<feature type="compositionally biased region" description="Polar residues" evidence="1">
    <location>
        <begin position="1"/>
        <end position="12"/>
    </location>
</feature>
<proteinExistence type="predicted"/>
<sequence length="856" mass="95022">MAAQHGSITGLNPNAAAFSPRAASGGFRPEQNGRADEQRKQLLALLFWVAFYQTTADKEKRRHLPLLALLHWAAFDHTMANEQRRKTAAGAAASGDFRVTFGQAAADEEKRRLLPLLALLRRVAFDKTTADEQRRLLTFDQTNADVQRRLSLLPALLRTAFDETKAKKQRRLLLSLLLLTFGQEDVEDKLVEAEDTCGGSDDAADEETLAYALEQHARLQACGAMLAFSGLPEFQQRAYTEVSLLELSAFACFRRARLFGREASECAAWNALDCDDKAEWLPEEPREELEKDGQWAFLLFMVPFDPYGEENHRGADCMLYSRIEHHGPDSEVLCTLKPSLKFPGLCSSLDSLGSESHAAAEQAMLGLGMSALAYVWMGFLTPTIVIRTAPALTDEQVSFWREVLLKSLREHFFVNGVRSFDGRGGLDDLRIVYESSSQSQSGDDSLPCWNSDQPWAFDESRPRVLVPMGAGKDSTVAWELLGRDPSCCERRWFFLQGENREFARCWRYAALADAAAETSQGSEPALKSVLLGEFAWPTGPFERSRNGALNCAGHPWACLVCFAAALAALLNGYTHICVGNERSAGLGNGLLWEGVEVNHQWDKSLEFEMPAHQYLKKYCRGLVHYFSLLTPLWDVQVGMLFGRLCSRYSDLILSCNQPEGFSKSRWCGACAKCAFVAAVLGAFLPARQLRAIFGDDVFETSAIAAHLDLLCGLDSQAAAAEDADQVQLPTLLPAPAREHCKVLVLPWKPLECVGGADETRLALGLVRRRYLREGRREPRLFSAARCSALQSADARAEESDARCSRRMLLDWGEDSLLPTWTRDVVRACLREAVAGLEADLDLKIDERGVSLWAAKS</sequence>
<accession>A0A813DUV4</accession>
<evidence type="ECO:0000313" key="4">
    <source>
        <dbReference type="EMBL" id="CAE8589448.1"/>
    </source>
</evidence>
<organism evidence="4 5">
    <name type="scientific">Polarella glacialis</name>
    <name type="common">Dinoflagellate</name>
    <dbReference type="NCBI Taxonomy" id="89957"/>
    <lineage>
        <taxon>Eukaryota</taxon>
        <taxon>Sar</taxon>
        <taxon>Alveolata</taxon>
        <taxon>Dinophyceae</taxon>
        <taxon>Suessiales</taxon>
        <taxon>Suessiaceae</taxon>
        <taxon>Polarella</taxon>
    </lineage>
</organism>
<dbReference type="Pfam" id="PF26298">
    <property type="entry name" value="MurL_epimerase_C"/>
    <property type="match status" value="1"/>
</dbReference>
<gene>
    <name evidence="4" type="ORF">PGLA1383_LOCUS8209</name>
</gene>
<evidence type="ECO:0000313" key="5">
    <source>
        <dbReference type="Proteomes" id="UP000654075"/>
    </source>
</evidence>
<evidence type="ECO:0000256" key="1">
    <source>
        <dbReference type="SAM" id="MobiDB-lite"/>
    </source>
</evidence>
<dbReference type="InterPro" id="IPR058740">
    <property type="entry name" value="MurL_N"/>
</dbReference>
<keyword evidence="5" id="KW-1185">Reference proteome</keyword>
<dbReference type="EMBL" id="CAJNNV010003701">
    <property type="protein sequence ID" value="CAE8589448.1"/>
    <property type="molecule type" value="Genomic_DNA"/>
</dbReference>
<feature type="region of interest" description="Disordered" evidence="1">
    <location>
        <begin position="1"/>
        <end position="34"/>
    </location>
</feature>
<feature type="domain" description="MurL N-terminal" evidence="3">
    <location>
        <begin position="541"/>
        <end position="628"/>
    </location>
</feature>
<evidence type="ECO:0000259" key="3">
    <source>
        <dbReference type="Pfam" id="PF26299"/>
    </source>
</evidence>
<protein>
    <recommendedName>
        <fullName evidence="6">UDP-N-acetyl-alpha-D-muramoyl-L-alanyl-L-glutamate epimerase</fullName>
    </recommendedName>
</protein>
<comment type="caution">
    <text evidence="4">The sequence shown here is derived from an EMBL/GenBank/DDBJ whole genome shotgun (WGS) entry which is preliminary data.</text>
</comment>
<dbReference type="InterPro" id="IPR058741">
    <property type="entry name" value="MurL_C"/>
</dbReference>
<dbReference type="AlphaFoldDB" id="A0A813DUV4"/>
<evidence type="ECO:0000259" key="2">
    <source>
        <dbReference type="Pfam" id="PF26298"/>
    </source>
</evidence>
<dbReference type="Proteomes" id="UP000654075">
    <property type="component" value="Unassembled WGS sequence"/>
</dbReference>
<evidence type="ECO:0008006" key="6">
    <source>
        <dbReference type="Google" id="ProtNLM"/>
    </source>
</evidence>
<name>A0A813DUV4_POLGL</name>
<feature type="domain" description="MurL C-terminal" evidence="2">
    <location>
        <begin position="652"/>
        <end position="715"/>
    </location>
</feature>
<dbReference type="Pfam" id="PF26299">
    <property type="entry name" value="MurL_N"/>
    <property type="match status" value="1"/>
</dbReference>
<reference evidence="4" key="1">
    <citation type="submission" date="2021-02" db="EMBL/GenBank/DDBJ databases">
        <authorList>
            <person name="Dougan E. K."/>
            <person name="Rhodes N."/>
            <person name="Thang M."/>
            <person name="Chan C."/>
        </authorList>
    </citation>
    <scope>NUCLEOTIDE SEQUENCE</scope>
</reference>